<dbReference type="Proteomes" id="UP000019593">
    <property type="component" value="Chromosome"/>
</dbReference>
<dbReference type="HOGENOM" id="CLU_035702_1_0_5"/>
<dbReference type="KEGG" id="red:roselon_02747"/>
<evidence type="ECO:0000256" key="1">
    <source>
        <dbReference type="SAM" id="Phobius"/>
    </source>
</evidence>
<dbReference type="eggNOG" id="COG0596">
    <property type="taxonomic scope" value="Bacteria"/>
</dbReference>
<dbReference type="AlphaFoldDB" id="W8S7Y2"/>
<dbReference type="STRING" id="1294273.roselon_02747"/>
<organism evidence="2 3">
    <name type="scientific">Roseicyclus elongatus DSM 19469</name>
    <dbReference type="NCBI Taxonomy" id="1294273"/>
    <lineage>
        <taxon>Bacteria</taxon>
        <taxon>Pseudomonadati</taxon>
        <taxon>Pseudomonadota</taxon>
        <taxon>Alphaproteobacteria</taxon>
        <taxon>Rhodobacterales</taxon>
        <taxon>Roseobacteraceae</taxon>
        <taxon>Roseicyclus</taxon>
    </lineage>
</organism>
<protein>
    <submittedName>
        <fullName evidence="2">Putative integral membrane proteinc</fullName>
    </submittedName>
</protein>
<keyword evidence="3" id="KW-1185">Reference proteome</keyword>
<name>W8S7Y2_9RHOB</name>
<dbReference type="SUPFAM" id="SSF53474">
    <property type="entry name" value="alpha/beta-Hydrolases"/>
    <property type="match status" value="1"/>
</dbReference>
<proteinExistence type="predicted"/>
<keyword evidence="1" id="KW-0812">Transmembrane</keyword>
<dbReference type="PATRIC" id="fig|1294273.3.peg.2711"/>
<sequence length="370" mass="40400">MSRRGSEGAAVETEIEVAYWADIVRASMQQGVLATYGQLLRTAWAYIGSGALFRLMRLRKGPVIAALYPVVLLLAELVIAAVIGVVAGLGLYQVLVWSATGLGLFGTGGGVTLAFALIAATGGGAMVWLVLRWCQRRDALFEWYLMHDYAFSARLGGAFPQEQEARMAEVADRIAEALKRDLDEVLIVGHSSGAYLAVSILADLIRDGRVPNEGPCLSFLTLGHVVPMVAFLPRADRLRADLAYLSTRPELSWVDVSAPGDGCCFALCDPVAVSGVAPVGKRWPLILSAAYTQTLKPETWAALRWRLFELHFQYLNAFDNLSGAVGEYDYFRVTAGPLTLWQRFGRRAPSASRIERAVNRHTGQKERPKA</sequence>
<feature type="transmembrane region" description="Helical" evidence="1">
    <location>
        <begin position="63"/>
        <end position="91"/>
    </location>
</feature>
<evidence type="ECO:0000313" key="3">
    <source>
        <dbReference type="Proteomes" id="UP000019593"/>
    </source>
</evidence>
<keyword evidence="1" id="KW-1133">Transmembrane helix</keyword>
<reference evidence="2 3" key="1">
    <citation type="submission" date="2013-03" db="EMBL/GenBank/DDBJ databases">
        <authorList>
            <person name="Fiebig A."/>
            <person name="Goeker M."/>
            <person name="Klenk H.-P.P."/>
        </authorList>
    </citation>
    <scope>NUCLEOTIDE SEQUENCE [LARGE SCALE GENOMIC DNA]</scope>
    <source>
        <strain evidence="3">DSM 19469</strain>
    </source>
</reference>
<keyword evidence="1" id="KW-0472">Membrane</keyword>
<feature type="transmembrane region" description="Helical" evidence="1">
    <location>
        <begin position="111"/>
        <end position="131"/>
    </location>
</feature>
<gene>
    <name evidence="2" type="ORF">roselon_02747</name>
</gene>
<accession>W8S7Y2</accession>
<dbReference type="InterPro" id="IPR029058">
    <property type="entry name" value="AB_hydrolase_fold"/>
</dbReference>
<dbReference type="Gene3D" id="3.40.50.1820">
    <property type="entry name" value="alpha/beta hydrolase"/>
    <property type="match status" value="1"/>
</dbReference>
<evidence type="ECO:0000313" key="2">
    <source>
        <dbReference type="EMBL" id="AHM05046.1"/>
    </source>
</evidence>
<dbReference type="EMBL" id="CP004372">
    <property type="protein sequence ID" value="AHM05046.1"/>
    <property type="molecule type" value="Genomic_DNA"/>
</dbReference>